<feature type="transmembrane region" description="Helical" evidence="2">
    <location>
        <begin position="61"/>
        <end position="82"/>
    </location>
</feature>
<keyword evidence="2" id="KW-0472">Membrane</keyword>
<feature type="compositionally biased region" description="Low complexity" evidence="1">
    <location>
        <begin position="180"/>
        <end position="198"/>
    </location>
</feature>
<evidence type="ECO:0000313" key="3">
    <source>
        <dbReference type="EMBL" id="KAF9541416.1"/>
    </source>
</evidence>
<feature type="region of interest" description="Disordered" evidence="1">
    <location>
        <begin position="180"/>
        <end position="247"/>
    </location>
</feature>
<protein>
    <submittedName>
        <fullName evidence="3">Uncharacterized protein</fullName>
    </submittedName>
</protein>
<dbReference type="AlphaFoldDB" id="A0A9P6F2G5"/>
<evidence type="ECO:0000313" key="4">
    <source>
        <dbReference type="Proteomes" id="UP000723463"/>
    </source>
</evidence>
<sequence>MASSFICHIIHVLLIIFLDFCKNIVYLAKQVQNLPATVTTTLPNGTIQISRKDVAYMVAQYAYAIWLVLMVLKAIVGFRANFKFNLRWMGKYNILFGLDTAFEFVHTTLGFIFQDLGPVDDSEIIRHYAINFLILVIQCYGFFCVWMHSKWAITEMPQLVNPEGPPMTLLRLMVPWAYPRSSTSSSDNNRESTAGTTSETRETGSGAGTGAAVDPRTLEEGTATALTIAPTPPPPTTTTTTTTESRH</sequence>
<proteinExistence type="predicted"/>
<feature type="transmembrane region" description="Helical" evidence="2">
    <location>
        <begin position="5"/>
        <end position="28"/>
    </location>
</feature>
<keyword evidence="4" id="KW-1185">Reference proteome</keyword>
<feature type="transmembrane region" description="Helical" evidence="2">
    <location>
        <begin position="94"/>
        <end position="113"/>
    </location>
</feature>
<name>A0A9P6F2G5_9FUNG</name>
<evidence type="ECO:0000256" key="1">
    <source>
        <dbReference type="SAM" id="MobiDB-lite"/>
    </source>
</evidence>
<feature type="compositionally biased region" description="Low complexity" evidence="1">
    <location>
        <begin position="237"/>
        <end position="247"/>
    </location>
</feature>
<keyword evidence="2" id="KW-0812">Transmembrane</keyword>
<keyword evidence="2" id="KW-1133">Transmembrane helix</keyword>
<dbReference type="Proteomes" id="UP000723463">
    <property type="component" value="Unassembled WGS sequence"/>
</dbReference>
<evidence type="ECO:0000256" key="2">
    <source>
        <dbReference type="SAM" id="Phobius"/>
    </source>
</evidence>
<dbReference type="EMBL" id="JAAAXW010000167">
    <property type="protein sequence ID" value="KAF9541416.1"/>
    <property type="molecule type" value="Genomic_DNA"/>
</dbReference>
<comment type="caution">
    <text evidence="3">The sequence shown here is derived from an EMBL/GenBank/DDBJ whole genome shotgun (WGS) entry which is preliminary data.</text>
</comment>
<reference evidence="3" key="1">
    <citation type="journal article" date="2020" name="Fungal Divers.">
        <title>Resolving the Mortierellaceae phylogeny through synthesis of multi-gene phylogenetics and phylogenomics.</title>
        <authorList>
            <person name="Vandepol N."/>
            <person name="Liber J."/>
            <person name="Desiro A."/>
            <person name="Na H."/>
            <person name="Kennedy M."/>
            <person name="Barry K."/>
            <person name="Grigoriev I.V."/>
            <person name="Miller A.N."/>
            <person name="O'Donnell K."/>
            <person name="Stajich J.E."/>
            <person name="Bonito G."/>
        </authorList>
    </citation>
    <scope>NUCLEOTIDE SEQUENCE</scope>
    <source>
        <strain evidence="3">NRRL 2591</strain>
    </source>
</reference>
<gene>
    <name evidence="3" type="ORF">EC957_003092</name>
</gene>
<accession>A0A9P6F2G5</accession>
<feature type="transmembrane region" description="Helical" evidence="2">
    <location>
        <begin position="125"/>
        <end position="146"/>
    </location>
</feature>
<organism evidence="3 4">
    <name type="scientific">Mortierella hygrophila</name>
    <dbReference type="NCBI Taxonomy" id="979708"/>
    <lineage>
        <taxon>Eukaryota</taxon>
        <taxon>Fungi</taxon>
        <taxon>Fungi incertae sedis</taxon>
        <taxon>Mucoromycota</taxon>
        <taxon>Mortierellomycotina</taxon>
        <taxon>Mortierellomycetes</taxon>
        <taxon>Mortierellales</taxon>
        <taxon>Mortierellaceae</taxon>
        <taxon>Mortierella</taxon>
    </lineage>
</organism>